<feature type="region of interest" description="Disordered" evidence="1">
    <location>
        <begin position="1"/>
        <end position="22"/>
    </location>
</feature>
<evidence type="ECO:0000313" key="3">
    <source>
        <dbReference type="Proteomes" id="UP000596661"/>
    </source>
</evidence>
<proteinExistence type="predicted"/>
<dbReference type="Proteomes" id="UP000596661">
    <property type="component" value="Chromosome 3"/>
</dbReference>
<keyword evidence="3" id="KW-1185">Reference proteome</keyword>
<dbReference type="Pfam" id="PF14223">
    <property type="entry name" value="Retrotran_gag_2"/>
    <property type="match status" value="1"/>
</dbReference>
<dbReference type="EnsemblPlants" id="evm.model.03.631">
    <property type="protein sequence ID" value="cds.evm.model.03.631"/>
    <property type="gene ID" value="evm.TU.03.631"/>
</dbReference>
<dbReference type="OMA" id="GTHIASM"/>
<dbReference type="PANTHER" id="PTHR47481:SF31">
    <property type="entry name" value="OS01G0873500 PROTEIN"/>
    <property type="match status" value="1"/>
</dbReference>
<dbReference type="AlphaFoldDB" id="A0A803P9R6"/>
<dbReference type="PANTHER" id="PTHR47481">
    <property type="match status" value="1"/>
</dbReference>
<reference evidence="2" key="2">
    <citation type="submission" date="2021-03" db="UniProtKB">
        <authorList>
            <consortium name="EnsemblPlants"/>
        </authorList>
    </citation>
    <scope>IDENTIFICATION</scope>
</reference>
<evidence type="ECO:0008006" key="4">
    <source>
        <dbReference type="Google" id="ProtNLM"/>
    </source>
</evidence>
<reference evidence="2" key="1">
    <citation type="submission" date="2018-11" db="EMBL/GenBank/DDBJ databases">
        <authorList>
            <person name="Grassa J C."/>
        </authorList>
    </citation>
    <scope>NUCLEOTIDE SEQUENCE [LARGE SCALE GENOMIC DNA]</scope>
</reference>
<organism evidence="2 3">
    <name type="scientific">Cannabis sativa</name>
    <name type="common">Hemp</name>
    <name type="synonym">Marijuana</name>
    <dbReference type="NCBI Taxonomy" id="3483"/>
    <lineage>
        <taxon>Eukaryota</taxon>
        <taxon>Viridiplantae</taxon>
        <taxon>Streptophyta</taxon>
        <taxon>Embryophyta</taxon>
        <taxon>Tracheophyta</taxon>
        <taxon>Spermatophyta</taxon>
        <taxon>Magnoliopsida</taxon>
        <taxon>eudicotyledons</taxon>
        <taxon>Gunneridae</taxon>
        <taxon>Pentapetalae</taxon>
        <taxon>rosids</taxon>
        <taxon>fabids</taxon>
        <taxon>Rosales</taxon>
        <taxon>Cannabaceae</taxon>
        <taxon>Cannabis</taxon>
    </lineage>
</organism>
<dbReference type="Gramene" id="evm.model.03.631">
    <property type="protein sequence ID" value="cds.evm.model.03.631"/>
    <property type="gene ID" value="evm.TU.03.631"/>
</dbReference>
<name>A0A803P9R6_CANSA</name>
<evidence type="ECO:0000313" key="2">
    <source>
        <dbReference type="EnsemblPlants" id="cds.evm.model.03.631"/>
    </source>
</evidence>
<accession>A0A803P9R6</accession>
<evidence type="ECO:0000256" key="1">
    <source>
        <dbReference type="SAM" id="MobiDB-lite"/>
    </source>
</evidence>
<sequence length="243" mass="26803">MIGEQSATSAVTQSANPSASSGGTHIASMLNQPFALKLDRQNYTLWKTMVFAIVRGHRLDGYVKEFKTWIVNDQLLLGWLYGSMIKTIATEVMGCDAASSLWQALETLFGAHSRVMMDEYRTKIQTTRKGSMSMADYLRQKRQWADVLALAGEPYLEKQLVSNILSSLDIEDLPIVLPVEAKVSTSWQELQDILLSFDNKLNRLTTLSGATKNLNLSSPSANVAATKPSGFPGNQKTNQVILA</sequence>
<dbReference type="EMBL" id="UZAU01000262">
    <property type="status" value="NOT_ANNOTATED_CDS"/>
    <property type="molecule type" value="Genomic_DNA"/>
</dbReference>
<protein>
    <recommendedName>
        <fullName evidence="4">Retrotransposon Copia-like N-terminal domain-containing protein</fullName>
    </recommendedName>
</protein>